<proteinExistence type="predicted"/>
<dbReference type="Pfam" id="PF04371">
    <property type="entry name" value="PAD_porph"/>
    <property type="match status" value="1"/>
</dbReference>
<evidence type="ECO:0000313" key="2">
    <source>
        <dbReference type="EMBL" id="MTV88661.1"/>
    </source>
</evidence>
<evidence type="ECO:0000256" key="1">
    <source>
        <dbReference type="ARBA" id="ARBA00022801"/>
    </source>
</evidence>
<dbReference type="AlphaFoldDB" id="A0A6I3U693"/>
<evidence type="ECO:0000313" key="3">
    <source>
        <dbReference type="Proteomes" id="UP000469505"/>
    </source>
</evidence>
<dbReference type="Gene3D" id="3.75.10.10">
    <property type="entry name" value="L-arginine/glycine Amidinotransferase, Chain A"/>
    <property type="match status" value="1"/>
</dbReference>
<dbReference type="SUPFAM" id="SSF55909">
    <property type="entry name" value="Pentein"/>
    <property type="match status" value="1"/>
</dbReference>
<dbReference type="GO" id="GO:0009446">
    <property type="term" value="P:putrescine biosynthetic process"/>
    <property type="evidence" value="ECO:0007669"/>
    <property type="project" value="InterPro"/>
</dbReference>
<protein>
    <submittedName>
        <fullName evidence="2">Agmatine deiminase</fullName>
        <ecNumber evidence="2">3.5.3.12</ecNumber>
    </submittedName>
</protein>
<feature type="non-terminal residue" evidence="2">
    <location>
        <position position="1"/>
    </location>
</feature>
<accession>A0A6I3U693</accession>
<gene>
    <name evidence="2" type="ORF">GM543_14505</name>
</gene>
<dbReference type="PANTHER" id="PTHR31377:SF0">
    <property type="entry name" value="AGMATINE DEIMINASE-RELATED"/>
    <property type="match status" value="1"/>
</dbReference>
<name>A0A6I3U693_STREE</name>
<dbReference type="InterPro" id="IPR007466">
    <property type="entry name" value="Peptidyl-Arg-deiminase_porph"/>
</dbReference>
<dbReference type="Proteomes" id="UP000469505">
    <property type="component" value="Unassembled WGS sequence"/>
</dbReference>
<organism evidence="2 3">
    <name type="scientific">Streptococcus pneumoniae</name>
    <dbReference type="NCBI Taxonomy" id="1313"/>
    <lineage>
        <taxon>Bacteria</taxon>
        <taxon>Bacillati</taxon>
        <taxon>Bacillota</taxon>
        <taxon>Bacilli</taxon>
        <taxon>Lactobacillales</taxon>
        <taxon>Streptococcaceae</taxon>
        <taxon>Streptococcus</taxon>
    </lineage>
</organism>
<comment type="caution">
    <text evidence="2">The sequence shown here is derived from an EMBL/GenBank/DDBJ whole genome shotgun (WGS) entry which is preliminary data.</text>
</comment>
<keyword evidence="1 2" id="KW-0378">Hydrolase</keyword>
<sequence>INTISEGEKVYLLVERDHLSEAKSYLGDKVVYLDIPTNDAWARDTGPTILVNDKREKLAIDWSFNAWGGDVDGLYRDYEDDDQVA</sequence>
<feature type="non-terminal residue" evidence="2">
    <location>
        <position position="85"/>
    </location>
</feature>
<dbReference type="GO" id="GO:0004668">
    <property type="term" value="F:protein-arginine deiminase activity"/>
    <property type="evidence" value="ECO:0007669"/>
    <property type="project" value="InterPro"/>
</dbReference>
<dbReference type="EMBL" id="WNHX01000998">
    <property type="protein sequence ID" value="MTV88661.1"/>
    <property type="molecule type" value="Genomic_DNA"/>
</dbReference>
<dbReference type="PANTHER" id="PTHR31377">
    <property type="entry name" value="AGMATINE DEIMINASE-RELATED"/>
    <property type="match status" value="1"/>
</dbReference>
<dbReference type="EC" id="3.5.3.12" evidence="2"/>
<dbReference type="RefSeq" id="WP_196304530.1">
    <property type="nucleotide sequence ID" value="NZ_WNHX01000998.1"/>
</dbReference>
<reference evidence="2 3" key="1">
    <citation type="submission" date="2019-11" db="EMBL/GenBank/DDBJ databases">
        <title>Growth characteristics of pneumococcus vary with the chemical composition of the capsule and with environmental conditions.</title>
        <authorList>
            <person name="Tothpal A."/>
            <person name="Desobry K."/>
            <person name="Joshi S."/>
            <person name="Wyllie A.L."/>
            <person name="Weinberger D.M."/>
        </authorList>
    </citation>
    <scope>NUCLEOTIDE SEQUENCE [LARGE SCALE GENOMIC DNA]</scope>
    <source>
        <strain evidence="3">pnumococcus35B</strain>
    </source>
</reference>
<dbReference type="GO" id="GO:0047632">
    <property type="term" value="F:agmatine deiminase activity"/>
    <property type="evidence" value="ECO:0007669"/>
    <property type="project" value="UniProtKB-EC"/>
</dbReference>